<dbReference type="SUPFAM" id="SSF52058">
    <property type="entry name" value="L domain-like"/>
    <property type="match status" value="3"/>
</dbReference>
<dbReference type="FunFam" id="3.80.10.10:FF:000213">
    <property type="entry name" value="Tyrosine-sulfated glycopeptide receptor 1"/>
    <property type="match status" value="1"/>
</dbReference>
<comment type="caution">
    <text evidence="14">The sequence shown here is derived from an EMBL/GenBank/DDBJ whole genome shotgun (WGS) entry which is preliminary data.</text>
</comment>
<feature type="signal peptide" evidence="12">
    <location>
        <begin position="1"/>
        <end position="19"/>
    </location>
</feature>
<evidence type="ECO:0000256" key="1">
    <source>
        <dbReference type="ARBA" id="ARBA00004251"/>
    </source>
</evidence>
<dbReference type="Proteomes" id="UP001558713">
    <property type="component" value="Unassembled WGS sequence"/>
</dbReference>
<accession>A0ABD1ACI0</accession>
<keyword evidence="10" id="KW-0325">Glycoprotein</keyword>
<reference evidence="14 15" key="1">
    <citation type="submission" date="2024-04" db="EMBL/GenBank/DDBJ databases">
        <title>Genome assembly C_amara_ONT_v2.</title>
        <authorList>
            <person name="Yant L."/>
            <person name="Moore C."/>
            <person name="Slenker M."/>
        </authorList>
    </citation>
    <scope>NUCLEOTIDE SEQUENCE [LARGE SCALE GENOMIC DNA]</scope>
    <source>
        <tissue evidence="14">Leaf</tissue>
    </source>
</reference>
<evidence type="ECO:0000256" key="6">
    <source>
        <dbReference type="ARBA" id="ARBA00022737"/>
    </source>
</evidence>
<dbReference type="Pfam" id="PF08263">
    <property type="entry name" value="LRRNT_2"/>
    <property type="match status" value="1"/>
</dbReference>
<protein>
    <submittedName>
        <fullName evidence="14">Receptor-like protein 9a</fullName>
    </submittedName>
</protein>
<evidence type="ECO:0000313" key="14">
    <source>
        <dbReference type="EMBL" id="KAL1204497.1"/>
    </source>
</evidence>
<proteinExistence type="inferred from homology"/>
<keyword evidence="12" id="KW-0732">Signal</keyword>
<dbReference type="Pfam" id="PF00560">
    <property type="entry name" value="LRR_1"/>
    <property type="match status" value="8"/>
</dbReference>
<evidence type="ECO:0000256" key="4">
    <source>
        <dbReference type="ARBA" id="ARBA00022614"/>
    </source>
</evidence>
<keyword evidence="3" id="KW-1003">Cell membrane</keyword>
<dbReference type="FunFam" id="3.80.10.10:FF:001678">
    <property type="entry name" value="Calmodulin-binding receptor kinase CaMRLK"/>
    <property type="match status" value="1"/>
</dbReference>
<evidence type="ECO:0000256" key="8">
    <source>
        <dbReference type="ARBA" id="ARBA00023136"/>
    </source>
</evidence>
<keyword evidence="8 11" id="KW-0472">Membrane</keyword>
<keyword evidence="9" id="KW-0675">Receptor</keyword>
<dbReference type="GO" id="GO:0005886">
    <property type="term" value="C:plasma membrane"/>
    <property type="evidence" value="ECO:0007669"/>
    <property type="project" value="UniProtKB-SubCell"/>
</dbReference>
<evidence type="ECO:0000259" key="13">
    <source>
        <dbReference type="Pfam" id="PF08263"/>
    </source>
</evidence>
<evidence type="ECO:0000256" key="2">
    <source>
        <dbReference type="ARBA" id="ARBA00009592"/>
    </source>
</evidence>
<dbReference type="InterPro" id="IPR051502">
    <property type="entry name" value="RLP_Defense_Trigger"/>
</dbReference>
<evidence type="ECO:0000256" key="3">
    <source>
        <dbReference type="ARBA" id="ARBA00022475"/>
    </source>
</evidence>
<feature type="domain" description="Leucine-rich repeat-containing N-terminal plant-type" evidence="13">
    <location>
        <begin position="32"/>
        <end position="69"/>
    </location>
</feature>
<dbReference type="PANTHER" id="PTHR48062:SF25">
    <property type="entry name" value="RECEPTOR-LIKE PROTEIN 9A-RELATED"/>
    <property type="match status" value="1"/>
</dbReference>
<keyword evidence="15" id="KW-1185">Reference proteome</keyword>
<dbReference type="InterPro" id="IPR013210">
    <property type="entry name" value="LRR_N_plant-typ"/>
</dbReference>
<gene>
    <name evidence="14" type="ORF">V5N11_017817</name>
</gene>
<comment type="similarity">
    <text evidence="2">Belongs to the RLP family.</text>
</comment>
<name>A0ABD1ACI0_CARAN</name>
<dbReference type="PANTHER" id="PTHR48062">
    <property type="entry name" value="RECEPTOR-LIKE PROTEIN 14"/>
    <property type="match status" value="1"/>
</dbReference>
<dbReference type="Gene3D" id="3.80.10.10">
    <property type="entry name" value="Ribonuclease Inhibitor"/>
    <property type="match status" value="4"/>
</dbReference>
<evidence type="ECO:0000256" key="7">
    <source>
        <dbReference type="ARBA" id="ARBA00022989"/>
    </source>
</evidence>
<dbReference type="InterPro" id="IPR001611">
    <property type="entry name" value="Leu-rich_rpt"/>
</dbReference>
<evidence type="ECO:0000256" key="10">
    <source>
        <dbReference type="ARBA" id="ARBA00023180"/>
    </source>
</evidence>
<dbReference type="PRINTS" id="PR00019">
    <property type="entry name" value="LEURICHRPT"/>
</dbReference>
<feature type="chain" id="PRO_5044825922" evidence="12">
    <location>
        <begin position="20"/>
        <end position="934"/>
    </location>
</feature>
<dbReference type="InterPro" id="IPR032675">
    <property type="entry name" value="LRR_dom_sf"/>
</dbReference>
<dbReference type="AlphaFoldDB" id="A0ABD1ACI0"/>
<comment type="subcellular location">
    <subcellularLocation>
        <location evidence="1">Cell membrane</location>
        <topology evidence="1">Single-pass type I membrane protein</topology>
    </subcellularLocation>
</comment>
<keyword evidence="7 11" id="KW-1133">Transmembrane helix</keyword>
<evidence type="ECO:0000313" key="15">
    <source>
        <dbReference type="Proteomes" id="UP001558713"/>
    </source>
</evidence>
<dbReference type="FunFam" id="3.80.10.10:FF:000095">
    <property type="entry name" value="LRR receptor-like serine/threonine-protein kinase GSO1"/>
    <property type="match status" value="1"/>
</dbReference>
<dbReference type="Pfam" id="PF13855">
    <property type="entry name" value="LRR_8"/>
    <property type="match status" value="2"/>
</dbReference>
<keyword evidence="4" id="KW-0433">Leucine-rich repeat</keyword>
<evidence type="ECO:0000256" key="12">
    <source>
        <dbReference type="SAM" id="SignalP"/>
    </source>
</evidence>
<keyword evidence="5 11" id="KW-0812">Transmembrane</keyword>
<dbReference type="SMART" id="SM00369">
    <property type="entry name" value="LRR_TYP"/>
    <property type="match status" value="8"/>
</dbReference>
<sequence length="934" mass="104799">MLVLSVPQFFFATWVMVVSLQMHGYRSCIEKERIGLLALKAYINTTILPYDWSNDTNSNCCRWERVKCDLTSGRVTGLFLNHTYIDSSIQLNLSLFYPFEELQTLNLNNFLFGFTGLFDDIHGYESLGKLRKLEILDFGDNILKNSVLLFLNAASSLKTLILQGNSLEGTFPTNKLKDLKNLELLDLSRNMFIGPLPGLSYFHKLRALDLSNNEFSGSLENQGLCQLEDLQELDMSGNNLTGLFPDCFGNLTQLKVLDISSNEFNGTFPSITSSLNSLEYLSLLDNEFEGPFSFDLIANLSNLKVFKLSSRSSLLQIKTKISWQPKFQLNLIELQYCNLEMIPSFLQHQKDLRLINLSNNKLTGEFPSWLLEKNPKLEVLLLQNNSFTMLPFPRLLDHGLRVLDVSTNELGGELLNNIGKLLPNIRHLNLSYNGFQGNLPSSFGEMKKIFFLDLSHNNFSGTLPRNFLIGSSSLKILKLSYNRFSGQIFSKPTNLVSLFVLIADNNLFTEIADGLLHSKLLEVLDLSRNSLQGVIPSWLGGFDFFYLLISHNLLEGTLPSTLLNISSMNILDLSGNKFSGNLPPYFGGATLLFLNDNEFTGTIPSTLTSNLFVLDLRNNKLSGTIPSFVNNQFVLSLLLRGNRLTGHIPEDLCGLSSIKMLDLANNILNGSIPSCLSHASFGKNLNYEYDGDFSSYEPGNDEMLKTYSGSLTLPLEFSPDYSGHSKFIFEFASKSRYDSYSERSSNFMSGLDLSNNELSGEIPKELGDLQRMRALNLSHNSLSGLIPESFSNLTDIESIDLSFNVLHGAIPQDLFKLDYMVVFNVSYNNLSGSIPTQGKFSTLDETNFIGNPHLCGSAINKSCEDNNTTTVVRGSDSQSGDDETSIDMVTFHWSLAATYGVTWITFILFLCFDSPWRRAWFRLVDAFINFFKCV</sequence>
<evidence type="ECO:0000256" key="5">
    <source>
        <dbReference type="ARBA" id="ARBA00022692"/>
    </source>
</evidence>
<dbReference type="InterPro" id="IPR003591">
    <property type="entry name" value="Leu-rich_rpt_typical-subtyp"/>
</dbReference>
<feature type="transmembrane region" description="Helical" evidence="11">
    <location>
        <begin position="891"/>
        <end position="912"/>
    </location>
</feature>
<dbReference type="EMBL" id="JBANAX010000535">
    <property type="protein sequence ID" value="KAL1204497.1"/>
    <property type="molecule type" value="Genomic_DNA"/>
</dbReference>
<organism evidence="14 15">
    <name type="scientific">Cardamine amara subsp. amara</name>
    <dbReference type="NCBI Taxonomy" id="228776"/>
    <lineage>
        <taxon>Eukaryota</taxon>
        <taxon>Viridiplantae</taxon>
        <taxon>Streptophyta</taxon>
        <taxon>Embryophyta</taxon>
        <taxon>Tracheophyta</taxon>
        <taxon>Spermatophyta</taxon>
        <taxon>Magnoliopsida</taxon>
        <taxon>eudicotyledons</taxon>
        <taxon>Gunneridae</taxon>
        <taxon>Pentapetalae</taxon>
        <taxon>rosids</taxon>
        <taxon>malvids</taxon>
        <taxon>Brassicales</taxon>
        <taxon>Brassicaceae</taxon>
        <taxon>Cardamineae</taxon>
        <taxon>Cardamine</taxon>
    </lineage>
</organism>
<evidence type="ECO:0000256" key="11">
    <source>
        <dbReference type="SAM" id="Phobius"/>
    </source>
</evidence>
<keyword evidence="6" id="KW-0677">Repeat</keyword>
<evidence type="ECO:0000256" key="9">
    <source>
        <dbReference type="ARBA" id="ARBA00023170"/>
    </source>
</evidence>